<feature type="non-terminal residue" evidence="2">
    <location>
        <position position="1"/>
    </location>
</feature>
<feature type="region of interest" description="Disordered" evidence="1">
    <location>
        <begin position="1"/>
        <end position="29"/>
    </location>
</feature>
<keyword evidence="3" id="KW-1185">Reference proteome</keyword>
<evidence type="ECO:0000313" key="3">
    <source>
        <dbReference type="Proteomes" id="UP000654075"/>
    </source>
</evidence>
<accession>A0A813GPP4</accession>
<evidence type="ECO:0000313" key="2">
    <source>
        <dbReference type="EMBL" id="CAE8627257.1"/>
    </source>
</evidence>
<dbReference type="Proteomes" id="UP000654075">
    <property type="component" value="Unassembled WGS sequence"/>
</dbReference>
<dbReference type="AlphaFoldDB" id="A0A813GPP4"/>
<evidence type="ECO:0000256" key="1">
    <source>
        <dbReference type="SAM" id="MobiDB-lite"/>
    </source>
</evidence>
<dbReference type="EMBL" id="CAJNNV010029136">
    <property type="protein sequence ID" value="CAE8627257.1"/>
    <property type="molecule type" value="Genomic_DNA"/>
</dbReference>
<organism evidence="2 3">
    <name type="scientific">Polarella glacialis</name>
    <name type="common">Dinoflagellate</name>
    <dbReference type="NCBI Taxonomy" id="89957"/>
    <lineage>
        <taxon>Eukaryota</taxon>
        <taxon>Sar</taxon>
        <taxon>Alveolata</taxon>
        <taxon>Dinophyceae</taxon>
        <taxon>Suessiales</taxon>
        <taxon>Suessiaceae</taxon>
        <taxon>Polarella</taxon>
    </lineage>
</organism>
<protein>
    <submittedName>
        <fullName evidence="2">Uncharacterized protein</fullName>
    </submittedName>
</protein>
<feature type="region of interest" description="Disordered" evidence="1">
    <location>
        <begin position="63"/>
        <end position="136"/>
    </location>
</feature>
<name>A0A813GPP4_POLGL</name>
<reference evidence="2" key="1">
    <citation type="submission" date="2021-02" db="EMBL/GenBank/DDBJ databases">
        <authorList>
            <person name="Dougan E. K."/>
            <person name="Rhodes N."/>
            <person name="Thang M."/>
            <person name="Chan C."/>
        </authorList>
    </citation>
    <scope>NUCLEOTIDE SEQUENCE</scope>
</reference>
<sequence length="136" mass="13531">ASVPPGSAHSQDAATPPRDRLGESTSGVFEETSLSASLAATRAVMGVGSPYPSLGVDFRLSPTSQAAAARSEDAGEEVPSPGGPGRGSVPEVFHIGVLPPRPQPGQPPAASDEATLGSLSYSGTFTLSGLSSTASR</sequence>
<proteinExistence type="predicted"/>
<feature type="compositionally biased region" description="Low complexity" evidence="1">
    <location>
        <begin position="115"/>
        <end position="136"/>
    </location>
</feature>
<comment type="caution">
    <text evidence="2">The sequence shown here is derived from an EMBL/GenBank/DDBJ whole genome shotgun (WGS) entry which is preliminary data.</text>
</comment>
<gene>
    <name evidence="2" type="ORF">PGLA1383_LOCUS44058</name>
</gene>